<organism evidence="2 3">
    <name type="scientific">Azospirillum palustre</name>
    <dbReference type="NCBI Taxonomy" id="2044885"/>
    <lineage>
        <taxon>Bacteria</taxon>
        <taxon>Pseudomonadati</taxon>
        <taxon>Pseudomonadota</taxon>
        <taxon>Alphaproteobacteria</taxon>
        <taxon>Rhodospirillales</taxon>
        <taxon>Azospirillaceae</taxon>
        <taxon>Azospirillum</taxon>
    </lineage>
</organism>
<reference evidence="3" key="1">
    <citation type="submission" date="2017-10" db="EMBL/GenBank/DDBJ databases">
        <authorList>
            <person name="Kravchenko I.K."/>
            <person name="Grouzdev D.S."/>
        </authorList>
    </citation>
    <scope>NUCLEOTIDE SEQUENCE [LARGE SCALE GENOMIC DNA]</scope>
    <source>
        <strain evidence="3">B2</strain>
    </source>
</reference>
<dbReference type="Proteomes" id="UP000225379">
    <property type="component" value="Unassembled WGS sequence"/>
</dbReference>
<proteinExistence type="predicted"/>
<evidence type="ECO:0000256" key="1">
    <source>
        <dbReference type="SAM" id="Phobius"/>
    </source>
</evidence>
<comment type="caution">
    <text evidence="2">The sequence shown here is derived from an EMBL/GenBank/DDBJ whole genome shotgun (WGS) entry which is preliminary data.</text>
</comment>
<evidence type="ECO:0000313" key="2">
    <source>
        <dbReference type="EMBL" id="PGH56999.1"/>
    </source>
</evidence>
<keyword evidence="1" id="KW-0812">Transmembrane</keyword>
<dbReference type="EMBL" id="PDKW01000040">
    <property type="protein sequence ID" value="PGH56999.1"/>
    <property type="molecule type" value="Genomic_DNA"/>
</dbReference>
<sequence>MQGKSPLALLDRTMPAPARMEDCEPQTSAAPSPRTVLGEAAATIAAFLLIAFALQVLALWIAA</sequence>
<feature type="transmembrane region" description="Helical" evidence="1">
    <location>
        <begin position="40"/>
        <end position="62"/>
    </location>
</feature>
<protein>
    <submittedName>
        <fullName evidence="2">Uncharacterized protein</fullName>
    </submittedName>
</protein>
<keyword evidence="3" id="KW-1185">Reference proteome</keyword>
<dbReference type="RefSeq" id="WP_098736450.1">
    <property type="nucleotide sequence ID" value="NZ_PDKW01000040.1"/>
</dbReference>
<keyword evidence="1" id="KW-0472">Membrane</keyword>
<evidence type="ECO:0000313" key="3">
    <source>
        <dbReference type="Proteomes" id="UP000225379"/>
    </source>
</evidence>
<gene>
    <name evidence="2" type="ORF">CRT60_10885</name>
</gene>
<name>A0A2B8BGZ9_9PROT</name>
<dbReference type="AlphaFoldDB" id="A0A2B8BGZ9"/>
<keyword evidence="1" id="KW-1133">Transmembrane helix</keyword>
<accession>A0A2B8BGZ9</accession>